<dbReference type="InterPro" id="IPR016040">
    <property type="entry name" value="NAD(P)-bd_dom"/>
</dbReference>
<reference evidence="2" key="2">
    <citation type="submission" date="2020-09" db="EMBL/GenBank/DDBJ databases">
        <authorList>
            <person name="Sun Q."/>
            <person name="Ohkuma M."/>
        </authorList>
    </citation>
    <scope>NUCLEOTIDE SEQUENCE</scope>
    <source>
        <strain evidence="2">JCM 3131</strain>
    </source>
</reference>
<evidence type="ECO:0000313" key="2">
    <source>
        <dbReference type="EMBL" id="GGQ52978.1"/>
    </source>
</evidence>
<dbReference type="EMBL" id="BMQK01000003">
    <property type="protein sequence ID" value="GGQ52978.1"/>
    <property type="molecule type" value="Genomic_DNA"/>
</dbReference>
<comment type="caution">
    <text evidence="2">The sequence shown here is derived from an EMBL/GenBank/DDBJ whole genome shotgun (WGS) entry which is preliminary data.</text>
</comment>
<dbReference type="AlphaFoldDB" id="A0A918ERS5"/>
<reference evidence="2" key="1">
    <citation type="journal article" date="2014" name="Int. J. Syst. Evol. Microbiol.">
        <title>Complete genome sequence of Corynebacterium casei LMG S-19264T (=DSM 44701T), isolated from a smear-ripened cheese.</title>
        <authorList>
            <consortium name="US DOE Joint Genome Institute (JGI-PGF)"/>
            <person name="Walter F."/>
            <person name="Albersmeier A."/>
            <person name="Kalinowski J."/>
            <person name="Ruckert C."/>
        </authorList>
    </citation>
    <scope>NUCLEOTIDE SEQUENCE</scope>
    <source>
        <strain evidence="2">JCM 3131</strain>
    </source>
</reference>
<dbReference type="PANTHER" id="PTHR43162:SF1">
    <property type="entry name" value="PRESTALK A DIFFERENTIATION PROTEIN A"/>
    <property type="match status" value="1"/>
</dbReference>
<dbReference type="SUPFAM" id="SSF51735">
    <property type="entry name" value="NAD(P)-binding Rossmann-fold domains"/>
    <property type="match status" value="1"/>
</dbReference>
<dbReference type="Gene3D" id="3.40.50.720">
    <property type="entry name" value="NAD(P)-binding Rossmann-like Domain"/>
    <property type="match status" value="1"/>
</dbReference>
<dbReference type="InterPro" id="IPR036291">
    <property type="entry name" value="NAD(P)-bd_dom_sf"/>
</dbReference>
<dbReference type="Proteomes" id="UP000620156">
    <property type="component" value="Unassembled WGS sequence"/>
</dbReference>
<dbReference type="PANTHER" id="PTHR43162">
    <property type="match status" value="1"/>
</dbReference>
<feature type="domain" description="NAD(P)-binding" evidence="1">
    <location>
        <begin position="17"/>
        <end position="180"/>
    </location>
</feature>
<accession>A0A918ERS5</accession>
<evidence type="ECO:0000259" key="1">
    <source>
        <dbReference type="Pfam" id="PF13460"/>
    </source>
</evidence>
<name>A0A918ERS5_9ACTN</name>
<dbReference type="Pfam" id="PF13460">
    <property type="entry name" value="NAD_binding_10"/>
    <property type="match status" value="1"/>
</dbReference>
<evidence type="ECO:0000313" key="3">
    <source>
        <dbReference type="Proteomes" id="UP000620156"/>
    </source>
</evidence>
<sequence length="285" mass="30216">MHSAEHDGGQGPVLVIGATGKTGRHVVTHLRRLGADVRAVARGTTPVRFDWFDESTWPAAVSGARAAYLVDAQNEHAADRLRAFVAFAAGHGLTRLVLLSARGWADSGEPGMLATEEALRGSGDAWTILRPTWFMQGFTEDDLLRAPVRAGTVRLPAGDGAEPFVDARDVAEVAATVLTQGGHEGVVHALSGPRALPLAEAVDTIARATGRPVRYHAVTADEYVADLTGRGVPEGDARFVARLFTWIRDGEDAHLSSGVQDVLGRAPRDFTDFVAEAAATGVWDA</sequence>
<organism evidence="2 3">
    <name type="scientific">Streptomyces ruber</name>
    <dbReference type="NCBI Taxonomy" id="83378"/>
    <lineage>
        <taxon>Bacteria</taxon>
        <taxon>Bacillati</taxon>
        <taxon>Actinomycetota</taxon>
        <taxon>Actinomycetes</taxon>
        <taxon>Kitasatosporales</taxon>
        <taxon>Streptomycetaceae</taxon>
        <taxon>Streptomyces</taxon>
    </lineage>
</organism>
<gene>
    <name evidence="2" type="ORF">GCM10010145_23180</name>
</gene>
<keyword evidence="3" id="KW-1185">Reference proteome</keyword>
<dbReference type="Gene3D" id="3.90.25.10">
    <property type="entry name" value="UDP-galactose 4-epimerase, domain 1"/>
    <property type="match status" value="1"/>
</dbReference>
<proteinExistence type="predicted"/>
<dbReference type="InterPro" id="IPR051604">
    <property type="entry name" value="Ergot_Alk_Oxidoreductase"/>
</dbReference>
<protein>
    <submittedName>
        <fullName evidence="2">NmrA family transcriptional regulator</fullName>
    </submittedName>
</protein>